<comment type="caution">
    <text evidence="3">The sequence shown here is derived from an EMBL/GenBank/DDBJ whole genome shotgun (WGS) entry which is preliminary data.</text>
</comment>
<dbReference type="InterPro" id="IPR036864">
    <property type="entry name" value="Zn2-C6_fun-type_DNA-bd_sf"/>
</dbReference>
<evidence type="ECO:0000256" key="1">
    <source>
        <dbReference type="ARBA" id="ARBA00023242"/>
    </source>
</evidence>
<keyword evidence="4" id="KW-1185">Reference proteome</keyword>
<evidence type="ECO:0008006" key="5">
    <source>
        <dbReference type="Google" id="ProtNLM"/>
    </source>
</evidence>
<proteinExistence type="predicted"/>
<organism evidence="3 4">
    <name type="scientific">Lasiosphaeria ovina</name>
    <dbReference type="NCBI Taxonomy" id="92902"/>
    <lineage>
        <taxon>Eukaryota</taxon>
        <taxon>Fungi</taxon>
        <taxon>Dikarya</taxon>
        <taxon>Ascomycota</taxon>
        <taxon>Pezizomycotina</taxon>
        <taxon>Sordariomycetes</taxon>
        <taxon>Sordariomycetidae</taxon>
        <taxon>Sordariales</taxon>
        <taxon>Lasiosphaeriaceae</taxon>
        <taxon>Lasiosphaeria</taxon>
    </lineage>
</organism>
<dbReference type="PANTHER" id="PTHR47784:SF5">
    <property type="entry name" value="STEROL UPTAKE CONTROL PROTEIN 2"/>
    <property type="match status" value="1"/>
</dbReference>
<dbReference type="Proteomes" id="UP001287356">
    <property type="component" value="Unassembled WGS sequence"/>
</dbReference>
<evidence type="ECO:0000256" key="2">
    <source>
        <dbReference type="SAM" id="MobiDB-lite"/>
    </source>
</evidence>
<dbReference type="Pfam" id="PF11951">
    <property type="entry name" value="Fungal_trans_2"/>
    <property type="match status" value="1"/>
</dbReference>
<dbReference type="CDD" id="cd00067">
    <property type="entry name" value="GAL4"/>
    <property type="match status" value="1"/>
</dbReference>
<name>A0AAE0NFK4_9PEZI</name>
<keyword evidence="1" id="KW-0539">Nucleus</keyword>
<dbReference type="InterPro" id="IPR001138">
    <property type="entry name" value="Zn2Cys6_DnaBD"/>
</dbReference>
<dbReference type="GO" id="GO:0008270">
    <property type="term" value="F:zinc ion binding"/>
    <property type="evidence" value="ECO:0007669"/>
    <property type="project" value="InterPro"/>
</dbReference>
<evidence type="ECO:0000313" key="4">
    <source>
        <dbReference type="Proteomes" id="UP001287356"/>
    </source>
</evidence>
<dbReference type="InterPro" id="IPR053157">
    <property type="entry name" value="Sterol_Uptake_Regulator"/>
</dbReference>
<dbReference type="SUPFAM" id="SSF57701">
    <property type="entry name" value="Zn2/Cys6 DNA-binding domain"/>
    <property type="match status" value="1"/>
</dbReference>
<feature type="region of interest" description="Disordered" evidence="2">
    <location>
        <begin position="1"/>
        <end position="25"/>
    </location>
</feature>
<reference evidence="3" key="2">
    <citation type="submission" date="2023-06" db="EMBL/GenBank/DDBJ databases">
        <authorList>
            <consortium name="Lawrence Berkeley National Laboratory"/>
            <person name="Haridas S."/>
            <person name="Hensen N."/>
            <person name="Bonometti L."/>
            <person name="Westerberg I."/>
            <person name="Brannstrom I.O."/>
            <person name="Guillou S."/>
            <person name="Cros-Aarteil S."/>
            <person name="Calhoun S."/>
            <person name="Kuo A."/>
            <person name="Mondo S."/>
            <person name="Pangilinan J."/>
            <person name="Riley R."/>
            <person name="Labutti K."/>
            <person name="Andreopoulos B."/>
            <person name="Lipzen A."/>
            <person name="Chen C."/>
            <person name="Yanf M."/>
            <person name="Daum C."/>
            <person name="Ng V."/>
            <person name="Clum A."/>
            <person name="Steindorff A."/>
            <person name="Ohm R."/>
            <person name="Martin F."/>
            <person name="Silar P."/>
            <person name="Natvig D."/>
            <person name="Lalanne C."/>
            <person name="Gautier V."/>
            <person name="Ament-Velasquez S.L."/>
            <person name="Kruys A."/>
            <person name="Hutchinson M.I."/>
            <person name="Powell A.J."/>
            <person name="Barry K."/>
            <person name="Miller A.N."/>
            <person name="Grigoriev I.V."/>
            <person name="Debuchy R."/>
            <person name="Gladieux P."/>
            <person name="Thoren M.H."/>
            <person name="Johannesson H."/>
        </authorList>
    </citation>
    <scope>NUCLEOTIDE SEQUENCE</scope>
    <source>
        <strain evidence="3">CBS 958.72</strain>
    </source>
</reference>
<dbReference type="PANTHER" id="PTHR47784">
    <property type="entry name" value="STEROL UPTAKE CONTROL PROTEIN 2"/>
    <property type="match status" value="1"/>
</dbReference>
<dbReference type="GO" id="GO:0001228">
    <property type="term" value="F:DNA-binding transcription activator activity, RNA polymerase II-specific"/>
    <property type="evidence" value="ECO:0007669"/>
    <property type="project" value="TreeGrafter"/>
</dbReference>
<feature type="region of interest" description="Disordered" evidence="2">
    <location>
        <begin position="87"/>
        <end position="126"/>
    </location>
</feature>
<dbReference type="EMBL" id="JAULSN010000002">
    <property type="protein sequence ID" value="KAK3380628.1"/>
    <property type="molecule type" value="Genomic_DNA"/>
</dbReference>
<protein>
    <recommendedName>
        <fullName evidence="5">Zn(2)-C6 fungal-type domain-containing protein</fullName>
    </recommendedName>
</protein>
<dbReference type="AlphaFoldDB" id="A0AAE0NFK4"/>
<reference evidence="3" key="1">
    <citation type="journal article" date="2023" name="Mol. Phylogenet. Evol.">
        <title>Genome-scale phylogeny and comparative genomics of the fungal order Sordariales.</title>
        <authorList>
            <person name="Hensen N."/>
            <person name="Bonometti L."/>
            <person name="Westerberg I."/>
            <person name="Brannstrom I.O."/>
            <person name="Guillou S."/>
            <person name="Cros-Aarteil S."/>
            <person name="Calhoun S."/>
            <person name="Haridas S."/>
            <person name="Kuo A."/>
            <person name="Mondo S."/>
            <person name="Pangilinan J."/>
            <person name="Riley R."/>
            <person name="LaButti K."/>
            <person name="Andreopoulos B."/>
            <person name="Lipzen A."/>
            <person name="Chen C."/>
            <person name="Yan M."/>
            <person name="Daum C."/>
            <person name="Ng V."/>
            <person name="Clum A."/>
            <person name="Steindorff A."/>
            <person name="Ohm R.A."/>
            <person name="Martin F."/>
            <person name="Silar P."/>
            <person name="Natvig D.O."/>
            <person name="Lalanne C."/>
            <person name="Gautier V."/>
            <person name="Ament-Velasquez S.L."/>
            <person name="Kruys A."/>
            <person name="Hutchinson M.I."/>
            <person name="Powell A.J."/>
            <person name="Barry K."/>
            <person name="Miller A.N."/>
            <person name="Grigoriev I.V."/>
            <person name="Debuchy R."/>
            <person name="Gladieux P."/>
            <person name="Hiltunen Thoren M."/>
            <person name="Johannesson H."/>
        </authorList>
    </citation>
    <scope>NUCLEOTIDE SEQUENCE</scope>
    <source>
        <strain evidence="3">CBS 958.72</strain>
    </source>
</reference>
<gene>
    <name evidence="3" type="ORF">B0T24DRAFT_520172</name>
</gene>
<evidence type="ECO:0000313" key="3">
    <source>
        <dbReference type="EMBL" id="KAK3380628.1"/>
    </source>
</evidence>
<dbReference type="InterPro" id="IPR021858">
    <property type="entry name" value="Fun_TF"/>
</dbReference>
<accession>A0AAE0NFK4</accession>
<sequence length="475" mass="53233">MGLLTPSDGPSPVSFGSPEDPTLQPFGLFRADGLAAIPNDTLDPCRLKRPHYKSRSGCLNCRKRRCDEKAPRCSHCQRRNEPCQVRRCSKAPQPEPPRREVAIGSRPSPYSCQVPRSPSAAAAGPTPNATVNLRHMKLYHHFTTHTVHTLHFGLSVWETAIKVSVEYPSVMHALLCVSSRHLAYLHTDDASYEMAAATHLSESLRHFNEDFPQGLEVSNLDAFASTSILVAYELWASTEFALLDAGGGTAAYDPSQDRLFRLGDSMVVAIMKSLPWIFETPSMLTEMVAHSPRQSLRRRARLKRGTVEFFQVFYSHARPVSVEQLSVPPMFMRSEPGEDTDAPLDDCLGNEDLAGPVFPRSDRYSQVITRLCLLLSFLPEAGWVGTDEELEEVMRDLNRYIFTFPVIAFGAFIDGEGAVSSDPKPMLLLYHFYRATRILLKGDEHWWAHRRSRLLESTLKRSLLGECIINCGEEA</sequence>